<comment type="caution">
    <text evidence="2">The sequence shown here is derived from an EMBL/GenBank/DDBJ whole genome shotgun (WGS) entry which is preliminary data.</text>
</comment>
<reference evidence="2" key="1">
    <citation type="journal article" date="2014" name="Int. J. Syst. Evol. Microbiol.">
        <title>Complete genome sequence of Corynebacterium casei LMG S-19264T (=DSM 44701T), isolated from a smear-ripened cheese.</title>
        <authorList>
            <consortium name="US DOE Joint Genome Institute (JGI-PGF)"/>
            <person name="Walter F."/>
            <person name="Albersmeier A."/>
            <person name="Kalinowski J."/>
            <person name="Ruckert C."/>
        </authorList>
    </citation>
    <scope>NUCLEOTIDE SEQUENCE</scope>
    <source>
        <strain evidence="2">KCTC 23224</strain>
    </source>
</reference>
<organism evidence="2 3">
    <name type="scientific">Mongoliitalea lutea</name>
    <dbReference type="NCBI Taxonomy" id="849756"/>
    <lineage>
        <taxon>Bacteria</taxon>
        <taxon>Pseudomonadati</taxon>
        <taxon>Bacteroidota</taxon>
        <taxon>Cytophagia</taxon>
        <taxon>Cytophagales</taxon>
        <taxon>Cyclobacteriaceae</taxon>
        <taxon>Mongoliitalea</taxon>
    </lineage>
</organism>
<proteinExistence type="predicted"/>
<keyword evidence="1" id="KW-0732">Signal</keyword>
<reference evidence="2" key="2">
    <citation type="submission" date="2020-09" db="EMBL/GenBank/DDBJ databases">
        <authorList>
            <person name="Sun Q."/>
            <person name="Kim S."/>
        </authorList>
    </citation>
    <scope>NUCLEOTIDE SEQUENCE</scope>
    <source>
        <strain evidence="2">KCTC 23224</strain>
    </source>
</reference>
<feature type="chain" id="PRO_5035185563" description="Lipoprotein" evidence="1">
    <location>
        <begin position="20"/>
        <end position="113"/>
    </location>
</feature>
<dbReference type="AlphaFoldDB" id="A0A8J3G498"/>
<name>A0A8J3G498_9BACT</name>
<dbReference type="RefSeq" id="WP_189578878.1">
    <property type="nucleotide sequence ID" value="NZ_BMYF01000002.1"/>
</dbReference>
<sequence length="113" mass="12799">MKRFLIQCAILLILSLHTACISNQKVISQFVGANQNELLARWGNPDSIEEEGMFTVWVYDRFDGKLPGTTGTKSIPTEADGSSRYDGPKTVKFFINSSRMITRYELITPYDED</sequence>
<protein>
    <recommendedName>
        <fullName evidence="4">Lipoprotein</fullName>
    </recommendedName>
</protein>
<evidence type="ECO:0008006" key="4">
    <source>
        <dbReference type="Google" id="ProtNLM"/>
    </source>
</evidence>
<keyword evidence="3" id="KW-1185">Reference proteome</keyword>
<dbReference type="Proteomes" id="UP000642809">
    <property type="component" value="Unassembled WGS sequence"/>
</dbReference>
<accession>A0A8J3G498</accession>
<feature type="signal peptide" evidence="1">
    <location>
        <begin position="1"/>
        <end position="19"/>
    </location>
</feature>
<gene>
    <name evidence="2" type="ORF">GCM10008106_05110</name>
</gene>
<evidence type="ECO:0000313" key="2">
    <source>
        <dbReference type="EMBL" id="GHB27354.1"/>
    </source>
</evidence>
<evidence type="ECO:0000313" key="3">
    <source>
        <dbReference type="Proteomes" id="UP000642809"/>
    </source>
</evidence>
<evidence type="ECO:0000256" key="1">
    <source>
        <dbReference type="SAM" id="SignalP"/>
    </source>
</evidence>
<dbReference type="EMBL" id="BMYF01000002">
    <property type="protein sequence ID" value="GHB27354.1"/>
    <property type="molecule type" value="Genomic_DNA"/>
</dbReference>